<keyword evidence="10" id="KW-1133">Transmembrane helix</keyword>
<evidence type="ECO:0000256" key="1">
    <source>
        <dbReference type="ARBA" id="ARBA00012513"/>
    </source>
</evidence>
<evidence type="ECO:0000256" key="10">
    <source>
        <dbReference type="SAM" id="Phobius"/>
    </source>
</evidence>
<organism evidence="12 13">
    <name type="scientific">Planktothrix mougeotii LEGE 06226</name>
    <dbReference type="NCBI Taxonomy" id="1828728"/>
    <lineage>
        <taxon>Bacteria</taxon>
        <taxon>Bacillati</taxon>
        <taxon>Cyanobacteriota</taxon>
        <taxon>Cyanophyceae</taxon>
        <taxon>Oscillatoriophycideae</taxon>
        <taxon>Oscillatoriales</taxon>
        <taxon>Microcoleaceae</taxon>
        <taxon>Planktothrix</taxon>
    </lineage>
</organism>
<dbReference type="EC" id="2.7.11.1" evidence="1"/>
<keyword evidence="10" id="KW-0472">Membrane</keyword>
<dbReference type="Gene3D" id="1.10.510.10">
    <property type="entry name" value="Transferase(Phosphotransferase) domain 1"/>
    <property type="match status" value="1"/>
</dbReference>
<dbReference type="InterPro" id="IPR011009">
    <property type="entry name" value="Kinase-like_dom_sf"/>
</dbReference>
<dbReference type="RefSeq" id="WP_193869655.1">
    <property type="nucleotide sequence ID" value="NZ_JADEWU010000026.1"/>
</dbReference>
<dbReference type="PANTHER" id="PTHR24363:SF0">
    <property type="entry name" value="SERINE_THREONINE KINASE LIKE DOMAIN CONTAINING 1"/>
    <property type="match status" value="1"/>
</dbReference>
<dbReference type="InterPro" id="IPR000719">
    <property type="entry name" value="Prot_kinase_dom"/>
</dbReference>
<reference evidence="12 13" key="1">
    <citation type="submission" date="2020-10" db="EMBL/GenBank/DDBJ databases">
        <authorList>
            <person name="Castelo-Branco R."/>
            <person name="Eusebio N."/>
            <person name="Adriana R."/>
            <person name="Vieira A."/>
            <person name="Brugerolle De Fraissinette N."/>
            <person name="Rezende De Castro R."/>
            <person name="Schneider M.P."/>
            <person name="Vasconcelos V."/>
            <person name="Leao P.N."/>
        </authorList>
    </citation>
    <scope>NUCLEOTIDE SEQUENCE [LARGE SCALE GENOMIC DNA]</scope>
    <source>
        <strain evidence="12 13">LEGE 06226</strain>
    </source>
</reference>
<evidence type="ECO:0000313" key="13">
    <source>
        <dbReference type="Proteomes" id="UP000640725"/>
    </source>
</evidence>
<keyword evidence="3" id="KW-0808">Transferase</keyword>
<dbReference type="Gene3D" id="3.30.200.20">
    <property type="entry name" value="Phosphorylase Kinase, domain 1"/>
    <property type="match status" value="1"/>
</dbReference>
<dbReference type="EMBL" id="JADEWU010000026">
    <property type="protein sequence ID" value="MBE9144138.1"/>
    <property type="molecule type" value="Genomic_DNA"/>
</dbReference>
<keyword evidence="2 12" id="KW-0723">Serine/threonine-protein kinase</keyword>
<dbReference type="InterPro" id="IPR017441">
    <property type="entry name" value="Protein_kinase_ATP_BS"/>
</dbReference>
<dbReference type="GO" id="GO:0004674">
    <property type="term" value="F:protein serine/threonine kinase activity"/>
    <property type="evidence" value="ECO:0007669"/>
    <property type="project" value="UniProtKB-KW"/>
</dbReference>
<evidence type="ECO:0000256" key="9">
    <source>
        <dbReference type="PROSITE-ProRule" id="PRU10141"/>
    </source>
</evidence>
<keyword evidence="6 9" id="KW-0067">ATP-binding</keyword>
<comment type="caution">
    <text evidence="12">The sequence shown here is derived from an EMBL/GenBank/DDBJ whole genome shotgun (WGS) entry which is preliminary data.</text>
</comment>
<evidence type="ECO:0000256" key="2">
    <source>
        <dbReference type="ARBA" id="ARBA00022527"/>
    </source>
</evidence>
<dbReference type="PROSITE" id="PS50011">
    <property type="entry name" value="PROTEIN_KINASE_DOM"/>
    <property type="match status" value="1"/>
</dbReference>
<feature type="transmembrane region" description="Helical" evidence="10">
    <location>
        <begin position="334"/>
        <end position="355"/>
    </location>
</feature>
<dbReference type="SUPFAM" id="SSF56112">
    <property type="entry name" value="Protein kinase-like (PK-like)"/>
    <property type="match status" value="1"/>
</dbReference>
<comment type="catalytic activity">
    <reaction evidence="8">
        <text>L-seryl-[protein] + ATP = O-phospho-L-seryl-[protein] + ADP + H(+)</text>
        <dbReference type="Rhea" id="RHEA:17989"/>
        <dbReference type="Rhea" id="RHEA-COMP:9863"/>
        <dbReference type="Rhea" id="RHEA-COMP:11604"/>
        <dbReference type="ChEBI" id="CHEBI:15378"/>
        <dbReference type="ChEBI" id="CHEBI:29999"/>
        <dbReference type="ChEBI" id="CHEBI:30616"/>
        <dbReference type="ChEBI" id="CHEBI:83421"/>
        <dbReference type="ChEBI" id="CHEBI:456216"/>
        <dbReference type="EC" id="2.7.11.1"/>
    </reaction>
</comment>
<feature type="binding site" evidence="9">
    <location>
        <position position="45"/>
    </location>
    <ligand>
        <name>ATP</name>
        <dbReference type="ChEBI" id="CHEBI:30616"/>
    </ligand>
</feature>
<evidence type="ECO:0000259" key="11">
    <source>
        <dbReference type="PROSITE" id="PS50011"/>
    </source>
</evidence>
<evidence type="ECO:0000313" key="12">
    <source>
        <dbReference type="EMBL" id="MBE9144138.1"/>
    </source>
</evidence>
<evidence type="ECO:0000256" key="5">
    <source>
        <dbReference type="ARBA" id="ARBA00022777"/>
    </source>
</evidence>
<keyword evidence="4 9" id="KW-0547">Nucleotide-binding</keyword>
<accession>A0ABR9UCE1</accession>
<dbReference type="PROSITE" id="PS00107">
    <property type="entry name" value="PROTEIN_KINASE_ATP"/>
    <property type="match status" value="1"/>
</dbReference>
<evidence type="ECO:0000256" key="3">
    <source>
        <dbReference type="ARBA" id="ARBA00022679"/>
    </source>
</evidence>
<dbReference type="CDD" id="cd14014">
    <property type="entry name" value="STKc_PknB_like"/>
    <property type="match status" value="1"/>
</dbReference>
<keyword evidence="13" id="KW-1185">Reference proteome</keyword>
<name>A0ABR9UCE1_9CYAN</name>
<gene>
    <name evidence="12" type="ORF">IQ236_13040</name>
</gene>
<feature type="domain" description="Protein kinase" evidence="11">
    <location>
        <begin position="15"/>
        <end position="287"/>
    </location>
</feature>
<evidence type="ECO:0000256" key="7">
    <source>
        <dbReference type="ARBA" id="ARBA00047899"/>
    </source>
</evidence>
<dbReference type="Pfam" id="PF00069">
    <property type="entry name" value="Pkinase"/>
    <property type="match status" value="1"/>
</dbReference>
<dbReference type="Proteomes" id="UP000640725">
    <property type="component" value="Unassembled WGS sequence"/>
</dbReference>
<proteinExistence type="predicted"/>
<sequence>MSQLIYPGIVLRNHYTIVRELGHGGFGRTYLAQDQHRFDELCVLKEFAPQVQGSFALKKSQELFEREAEILYKLKHPQIPQFRELFRETIDNKGYLFLVQDYVEGLNYRSLLNQRLRQGLPFTEAEMIQFLLQLLPVLDYIHSYGVIHRDISPDNIIQRQLDGLPILIDFGGVKLIQAKVESELAAQQGQNPTPTRLGKVGYAPDEQMRLGRVYPHSDLYGLAATLFVLLTGKEPQQLIDPQTLIWNWKKYTNLSPEFGAILEKMLAYHQSDRFPSAQDVLAALSTLNSPLTQSLPKPSTPLTQGTVSLTQNQSLSPQVSPTPGRISAGLKMPLLIFVSILILGGFGWLGGRYWLNHYADLYQIPGTEQERQEALRDERRLLGINFNFFVNLVNEEFYTRYPEQQGRTLTDSSSDAIWRQRWHQIADEFLQRLGQLSEESRLKLGTYRLDDLDHWKATVNQLQLSSQSLYDLADAKFFYLFPEQSRTANLLELPIGQVWQAFTDDVVHQLQAGLTWERVEFASQKTRKTLKETLKPGEGKAYIARFNKNQVLQVHLKSPKPSTLLSIYTPGITQKSQSLLEDSPKTRWSGRLQESGDYEFVVVSNSSQPFEYELTLETR</sequence>
<evidence type="ECO:0000256" key="8">
    <source>
        <dbReference type="ARBA" id="ARBA00048679"/>
    </source>
</evidence>
<dbReference type="PANTHER" id="PTHR24363">
    <property type="entry name" value="SERINE/THREONINE PROTEIN KINASE"/>
    <property type="match status" value="1"/>
</dbReference>
<comment type="catalytic activity">
    <reaction evidence="7">
        <text>L-threonyl-[protein] + ATP = O-phospho-L-threonyl-[protein] + ADP + H(+)</text>
        <dbReference type="Rhea" id="RHEA:46608"/>
        <dbReference type="Rhea" id="RHEA-COMP:11060"/>
        <dbReference type="Rhea" id="RHEA-COMP:11605"/>
        <dbReference type="ChEBI" id="CHEBI:15378"/>
        <dbReference type="ChEBI" id="CHEBI:30013"/>
        <dbReference type="ChEBI" id="CHEBI:30616"/>
        <dbReference type="ChEBI" id="CHEBI:61977"/>
        <dbReference type="ChEBI" id="CHEBI:456216"/>
        <dbReference type="EC" id="2.7.11.1"/>
    </reaction>
</comment>
<dbReference type="Gene3D" id="2.60.120.380">
    <property type="match status" value="1"/>
</dbReference>
<keyword evidence="5 12" id="KW-0418">Kinase</keyword>
<evidence type="ECO:0000256" key="6">
    <source>
        <dbReference type="ARBA" id="ARBA00022840"/>
    </source>
</evidence>
<keyword evidence="10" id="KW-0812">Transmembrane</keyword>
<protein>
    <recommendedName>
        <fullName evidence="1">non-specific serine/threonine protein kinase</fullName>
        <ecNumber evidence="1">2.7.11.1</ecNumber>
    </recommendedName>
</protein>
<evidence type="ECO:0000256" key="4">
    <source>
        <dbReference type="ARBA" id="ARBA00022741"/>
    </source>
</evidence>